<reference evidence="3" key="1">
    <citation type="journal article" date="2014" name="Proc. Natl. Acad. Sci. U.S.A.">
        <title>Extensive sampling of basidiomycete genomes demonstrates inadequacy of the white-rot/brown-rot paradigm for wood decay fungi.</title>
        <authorList>
            <person name="Riley R."/>
            <person name="Salamov A.A."/>
            <person name="Brown D.W."/>
            <person name="Nagy L.G."/>
            <person name="Floudas D."/>
            <person name="Held B.W."/>
            <person name="Levasseur A."/>
            <person name="Lombard V."/>
            <person name="Morin E."/>
            <person name="Otillar R."/>
            <person name="Lindquist E.A."/>
            <person name="Sun H."/>
            <person name="LaButti K.M."/>
            <person name="Schmutz J."/>
            <person name="Jabbour D."/>
            <person name="Luo H."/>
            <person name="Baker S.E."/>
            <person name="Pisabarro A.G."/>
            <person name="Walton J.D."/>
            <person name="Blanchette R.A."/>
            <person name="Henrissat B."/>
            <person name="Martin F."/>
            <person name="Cullen D."/>
            <person name="Hibbett D.S."/>
            <person name="Grigoriev I.V."/>
        </authorList>
    </citation>
    <scope>NUCLEOTIDE SEQUENCE [LARGE SCALE GENOMIC DNA]</scope>
    <source>
        <strain evidence="3">CBS 339.88</strain>
    </source>
</reference>
<protein>
    <submittedName>
        <fullName evidence="2">Uncharacterized protein</fullName>
    </submittedName>
</protein>
<dbReference type="EMBL" id="KL142413">
    <property type="protein sequence ID" value="KDR67661.1"/>
    <property type="molecule type" value="Genomic_DNA"/>
</dbReference>
<evidence type="ECO:0000256" key="1">
    <source>
        <dbReference type="SAM" id="MobiDB-lite"/>
    </source>
</evidence>
<dbReference type="SUPFAM" id="SSF52047">
    <property type="entry name" value="RNI-like"/>
    <property type="match status" value="1"/>
</dbReference>
<feature type="compositionally biased region" description="Basic residues" evidence="1">
    <location>
        <begin position="349"/>
        <end position="359"/>
    </location>
</feature>
<organism evidence="2 3">
    <name type="scientific">Galerina marginata (strain CBS 339.88)</name>
    <dbReference type="NCBI Taxonomy" id="685588"/>
    <lineage>
        <taxon>Eukaryota</taxon>
        <taxon>Fungi</taxon>
        <taxon>Dikarya</taxon>
        <taxon>Basidiomycota</taxon>
        <taxon>Agaricomycotina</taxon>
        <taxon>Agaricomycetes</taxon>
        <taxon>Agaricomycetidae</taxon>
        <taxon>Agaricales</taxon>
        <taxon>Agaricineae</taxon>
        <taxon>Strophariaceae</taxon>
        <taxon>Galerina</taxon>
    </lineage>
</organism>
<dbReference type="AlphaFoldDB" id="A0A067S9Y7"/>
<sequence length="366" mass="40916">MKSYTEHAVTLFSAFKSAFHKVTGPPKFPPALERRIFETCALENPEFCTVLVLVARRVHVWLDPLLIATVCITQNFESKRRDQLERFLVKLTNNKPIKYYVQHIKNLAIRGGFFEPEGINRILAVCTGVENLVVLAPARGIDFLDNPQAGHNLRRLTIRLENFSRGLQVASWSLPNFSHSCFSNLTHLHLSDDNEDWPVYVGWGNLTSLTHLAFSCAGPDETLPLVQSLPAIKYVALGHYCSGERYKYAKTVVNNSPHIRAAWGVRIVFLSEIPEHDWERGARGGGDYWDVVEQEVKRRLEELSADGKSDAPTDWKSDASIDGKPDAPTDGKSDAPTDGKSDAPVAGGRSKKAKKRRRQSAIQGRA</sequence>
<dbReference type="Proteomes" id="UP000027222">
    <property type="component" value="Unassembled WGS sequence"/>
</dbReference>
<proteinExistence type="predicted"/>
<evidence type="ECO:0000313" key="2">
    <source>
        <dbReference type="EMBL" id="KDR67661.1"/>
    </source>
</evidence>
<feature type="compositionally biased region" description="Basic and acidic residues" evidence="1">
    <location>
        <begin position="303"/>
        <end position="341"/>
    </location>
</feature>
<gene>
    <name evidence="2" type="ORF">GALMADRAFT_257912</name>
</gene>
<accession>A0A067S9Y7</accession>
<evidence type="ECO:0000313" key="3">
    <source>
        <dbReference type="Proteomes" id="UP000027222"/>
    </source>
</evidence>
<keyword evidence="3" id="KW-1185">Reference proteome</keyword>
<name>A0A067S9Y7_GALM3</name>
<dbReference type="HOGENOM" id="CLU_051720_0_0_1"/>
<feature type="region of interest" description="Disordered" evidence="1">
    <location>
        <begin position="303"/>
        <end position="366"/>
    </location>
</feature>
<dbReference type="OrthoDB" id="2900663at2759"/>